<proteinExistence type="predicted"/>
<dbReference type="AlphaFoldDB" id="A0A317ERH6"/>
<name>A0A317ERH6_9SPHI</name>
<feature type="transmembrane region" description="Helical" evidence="1">
    <location>
        <begin position="31"/>
        <end position="54"/>
    </location>
</feature>
<keyword evidence="1" id="KW-0472">Membrane</keyword>
<dbReference type="EMBL" id="QGNZ01000001">
    <property type="protein sequence ID" value="PWS29294.1"/>
    <property type="molecule type" value="Genomic_DNA"/>
</dbReference>
<dbReference type="Proteomes" id="UP000245379">
    <property type="component" value="Unassembled WGS sequence"/>
</dbReference>
<protein>
    <submittedName>
        <fullName evidence="2">Uncharacterized protein</fullName>
    </submittedName>
</protein>
<keyword evidence="1" id="KW-1133">Transmembrane helix</keyword>
<gene>
    <name evidence="2" type="ORF">DHW03_05615</name>
</gene>
<keyword evidence="3" id="KW-1185">Reference proteome</keyword>
<evidence type="ECO:0000313" key="2">
    <source>
        <dbReference type="EMBL" id="PWS29294.1"/>
    </source>
</evidence>
<organism evidence="2 3">
    <name type="scientific">Pedobacter yonginense</name>
    <dbReference type="NCBI Taxonomy" id="651869"/>
    <lineage>
        <taxon>Bacteria</taxon>
        <taxon>Pseudomonadati</taxon>
        <taxon>Bacteroidota</taxon>
        <taxon>Sphingobacteriia</taxon>
        <taxon>Sphingobacteriales</taxon>
        <taxon>Sphingobacteriaceae</taxon>
        <taxon>Pedobacter</taxon>
    </lineage>
</organism>
<evidence type="ECO:0000313" key="3">
    <source>
        <dbReference type="Proteomes" id="UP000245379"/>
    </source>
</evidence>
<accession>A0A317ERH6</accession>
<evidence type="ECO:0000256" key="1">
    <source>
        <dbReference type="SAM" id="Phobius"/>
    </source>
</evidence>
<comment type="caution">
    <text evidence="2">The sequence shown here is derived from an EMBL/GenBank/DDBJ whole genome shotgun (WGS) entry which is preliminary data.</text>
</comment>
<sequence length="73" mass="8014">MVAIVSGIVLRYAFLGVDDVDRVAVVLNPIYILPYCAIAVLGEFFARSIVGIGYRYARLVGRSGAYIVFELDI</sequence>
<reference evidence="2 3" key="1">
    <citation type="submission" date="2018-05" db="EMBL/GenBank/DDBJ databases">
        <title>Pedobacter paludis sp. nov., isolated from wetland soil.</title>
        <authorList>
            <person name="Zhang Y."/>
            <person name="Wang G."/>
        </authorList>
    </citation>
    <scope>NUCLEOTIDE SEQUENCE [LARGE SCALE GENOMIC DNA]</scope>
    <source>
        <strain evidence="2 3">KCTC22721</strain>
    </source>
</reference>
<keyword evidence="1" id="KW-0812">Transmembrane</keyword>